<organism evidence="2 3">
    <name type="scientific">Clitoria ternatea</name>
    <name type="common">Butterfly pea</name>
    <dbReference type="NCBI Taxonomy" id="43366"/>
    <lineage>
        <taxon>Eukaryota</taxon>
        <taxon>Viridiplantae</taxon>
        <taxon>Streptophyta</taxon>
        <taxon>Embryophyta</taxon>
        <taxon>Tracheophyta</taxon>
        <taxon>Spermatophyta</taxon>
        <taxon>Magnoliopsida</taxon>
        <taxon>eudicotyledons</taxon>
        <taxon>Gunneridae</taxon>
        <taxon>Pentapetalae</taxon>
        <taxon>rosids</taxon>
        <taxon>fabids</taxon>
        <taxon>Fabales</taxon>
        <taxon>Fabaceae</taxon>
        <taxon>Papilionoideae</taxon>
        <taxon>50 kb inversion clade</taxon>
        <taxon>NPAAA clade</taxon>
        <taxon>indigoferoid/millettioid clade</taxon>
        <taxon>Phaseoleae</taxon>
        <taxon>Clitoria</taxon>
    </lineage>
</organism>
<keyword evidence="1" id="KW-1133">Transmembrane helix</keyword>
<dbReference type="AlphaFoldDB" id="A0AAN9FWC6"/>
<reference evidence="2 3" key="1">
    <citation type="submission" date="2024-01" db="EMBL/GenBank/DDBJ databases">
        <title>The genomes of 5 underutilized Papilionoideae crops provide insights into root nodulation and disease resistance.</title>
        <authorList>
            <person name="Yuan L."/>
        </authorList>
    </citation>
    <scope>NUCLEOTIDE SEQUENCE [LARGE SCALE GENOMIC DNA]</scope>
    <source>
        <strain evidence="2">LY-2023</strain>
        <tissue evidence="2">Leaf</tissue>
    </source>
</reference>
<proteinExistence type="predicted"/>
<keyword evidence="3" id="KW-1185">Reference proteome</keyword>
<evidence type="ECO:0000313" key="2">
    <source>
        <dbReference type="EMBL" id="KAK7279363.1"/>
    </source>
</evidence>
<dbReference type="Proteomes" id="UP001359559">
    <property type="component" value="Unassembled WGS sequence"/>
</dbReference>
<protein>
    <submittedName>
        <fullName evidence="2">Uncharacterized protein</fullName>
    </submittedName>
</protein>
<gene>
    <name evidence="2" type="ORF">RJT34_24412</name>
</gene>
<evidence type="ECO:0000313" key="3">
    <source>
        <dbReference type="Proteomes" id="UP001359559"/>
    </source>
</evidence>
<sequence>MLHTISMLNTCCFIYIFEVYCIFALTGSKELSVQFDQLKNEHPRESVNVGPKRSQPLYFPFICSESRLDHK</sequence>
<feature type="transmembrane region" description="Helical" evidence="1">
    <location>
        <begin position="6"/>
        <end position="25"/>
    </location>
</feature>
<comment type="caution">
    <text evidence="2">The sequence shown here is derived from an EMBL/GenBank/DDBJ whole genome shotgun (WGS) entry which is preliminary data.</text>
</comment>
<evidence type="ECO:0000256" key="1">
    <source>
        <dbReference type="SAM" id="Phobius"/>
    </source>
</evidence>
<keyword evidence="1" id="KW-0812">Transmembrane</keyword>
<dbReference type="EMBL" id="JAYKXN010000006">
    <property type="protein sequence ID" value="KAK7279363.1"/>
    <property type="molecule type" value="Genomic_DNA"/>
</dbReference>
<accession>A0AAN9FWC6</accession>
<keyword evidence="1" id="KW-0472">Membrane</keyword>
<name>A0AAN9FWC6_CLITE</name>